<feature type="transmembrane region" description="Helical" evidence="8">
    <location>
        <begin position="121"/>
        <end position="139"/>
    </location>
</feature>
<evidence type="ECO:0000313" key="10">
    <source>
        <dbReference type="Proteomes" id="UP001214603"/>
    </source>
</evidence>
<evidence type="ECO:0000256" key="7">
    <source>
        <dbReference type="SAM" id="MobiDB-lite"/>
    </source>
</evidence>
<dbReference type="GO" id="GO:0005789">
    <property type="term" value="C:endoplasmic reticulum membrane"/>
    <property type="evidence" value="ECO:0007669"/>
    <property type="project" value="UniProtKB-SubCell"/>
</dbReference>
<dbReference type="Pfam" id="PF05620">
    <property type="entry name" value="TMEM208_SND2"/>
    <property type="match status" value="1"/>
</dbReference>
<evidence type="ECO:0000256" key="3">
    <source>
        <dbReference type="ARBA" id="ARBA00022692"/>
    </source>
</evidence>
<dbReference type="GO" id="GO:0006624">
    <property type="term" value="P:vacuolar protein processing"/>
    <property type="evidence" value="ECO:0007669"/>
    <property type="project" value="TreeGrafter"/>
</dbReference>
<feature type="compositionally biased region" description="Basic residues" evidence="7">
    <location>
        <begin position="175"/>
        <end position="184"/>
    </location>
</feature>
<keyword evidence="6 8" id="KW-0472">Membrane</keyword>
<evidence type="ECO:0000313" key="9">
    <source>
        <dbReference type="EMBL" id="WFD03694.1"/>
    </source>
</evidence>
<evidence type="ECO:0000256" key="8">
    <source>
        <dbReference type="SAM" id="Phobius"/>
    </source>
</evidence>
<dbReference type="InterPro" id="IPR008506">
    <property type="entry name" value="SND2/TMEM208"/>
</dbReference>
<feature type="transmembrane region" description="Helical" evidence="8">
    <location>
        <begin position="50"/>
        <end position="68"/>
    </location>
</feature>
<evidence type="ECO:0000256" key="4">
    <source>
        <dbReference type="ARBA" id="ARBA00022824"/>
    </source>
</evidence>
<protein>
    <submittedName>
        <fullName evidence="9">Uncharacterized protein</fullName>
    </submittedName>
</protein>
<keyword evidence="3 8" id="KW-0812">Transmembrane</keyword>
<comment type="subcellular location">
    <subcellularLocation>
        <location evidence="1">Endoplasmic reticulum membrane</location>
        <topology evidence="1">Multi-pass membrane protein</topology>
    </subcellularLocation>
</comment>
<dbReference type="Proteomes" id="UP001214603">
    <property type="component" value="Chromosome 5"/>
</dbReference>
<evidence type="ECO:0000256" key="6">
    <source>
        <dbReference type="ARBA" id="ARBA00023136"/>
    </source>
</evidence>
<gene>
    <name evidence="9" type="ORF">MOBT1_002388</name>
</gene>
<reference evidence="9" key="1">
    <citation type="submission" date="2023-03" db="EMBL/GenBank/DDBJ databases">
        <title>Mating type loci evolution in Malassezia.</title>
        <authorList>
            <person name="Coelho M.A."/>
        </authorList>
    </citation>
    <scope>NUCLEOTIDE SEQUENCE</scope>
    <source>
        <strain evidence="9">CBS 7876</strain>
    </source>
</reference>
<dbReference type="PANTHER" id="PTHR13505">
    <property type="entry name" value="TRANSMEMBRANE PROTEIN 208"/>
    <property type="match status" value="1"/>
</dbReference>
<dbReference type="PANTHER" id="PTHR13505:SF7">
    <property type="entry name" value="TRANSMEMBRANE PROTEIN 208"/>
    <property type="match status" value="1"/>
</dbReference>
<organism evidence="9 10">
    <name type="scientific">Malassezia obtusa</name>
    <dbReference type="NCBI Taxonomy" id="76774"/>
    <lineage>
        <taxon>Eukaryota</taxon>
        <taxon>Fungi</taxon>
        <taxon>Dikarya</taxon>
        <taxon>Basidiomycota</taxon>
        <taxon>Ustilaginomycotina</taxon>
        <taxon>Malasseziomycetes</taxon>
        <taxon>Malasseziales</taxon>
        <taxon>Malasseziaceae</taxon>
        <taxon>Malassezia</taxon>
    </lineage>
</organism>
<keyword evidence="10" id="KW-1185">Reference proteome</keyword>
<name>A0AAF0ITY8_9BASI</name>
<evidence type="ECO:0000256" key="1">
    <source>
        <dbReference type="ARBA" id="ARBA00004477"/>
    </source>
</evidence>
<proteinExistence type="inferred from homology"/>
<dbReference type="AlphaFoldDB" id="A0AAF0ITY8"/>
<keyword evidence="4" id="KW-0256">Endoplasmic reticulum</keyword>
<keyword evidence="5 8" id="KW-1133">Transmembrane helix</keyword>
<evidence type="ECO:0000256" key="5">
    <source>
        <dbReference type="ARBA" id="ARBA00022989"/>
    </source>
</evidence>
<feature type="region of interest" description="Disordered" evidence="7">
    <location>
        <begin position="147"/>
        <end position="184"/>
    </location>
</feature>
<accession>A0AAF0ITY8</accession>
<comment type="similarity">
    <text evidence="2">Belongs to the TMEM208 family.</text>
</comment>
<evidence type="ECO:0000256" key="2">
    <source>
        <dbReference type="ARBA" id="ARBA00009950"/>
    </source>
</evidence>
<dbReference type="EMBL" id="CP119938">
    <property type="protein sequence ID" value="WFD03694.1"/>
    <property type="molecule type" value="Genomic_DNA"/>
</dbReference>
<sequence>MAKGAQKRIASGNASAVNTLAYGFVISNTVHLLFNFWLWRSPATMHWRPIALYVVTEVIAAALGLQLTSMARAGDDLSQSGLTAYMFDIVYITWFVHVTTALFSRYFWWTYAVVREALTQIPAYATYLLYTHVLVPYVLGGQSPLRRARTPSAAPAQEEAPVSKRQAKQQARASRGTRRQTVRG</sequence>
<feature type="transmembrane region" description="Helical" evidence="8">
    <location>
        <begin position="20"/>
        <end position="38"/>
    </location>
</feature>
<feature type="transmembrane region" description="Helical" evidence="8">
    <location>
        <begin position="89"/>
        <end position="109"/>
    </location>
</feature>
<dbReference type="GO" id="GO:0005773">
    <property type="term" value="C:vacuole"/>
    <property type="evidence" value="ECO:0007669"/>
    <property type="project" value="GOC"/>
</dbReference>